<keyword evidence="3" id="KW-0804">Transcription</keyword>
<evidence type="ECO:0000256" key="1">
    <source>
        <dbReference type="ARBA" id="ARBA00023015"/>
    </source>
</evidence>
<evidence type="ECO:0000256" key="2">
    <source>
        <dbReference type="ARBA" id="ARBA00023125"/>
    </source>
</evidence>
<proteinExistence type="predicted"/>
<dbReference type="PROSITE" id="PS01124">
    <property type="entry name" value="HTH_ARAC_FAMILY_2"/>
    <property type="match status" value="1"/>
</dbReference>
<name>A0A9X1RQM5_9BURK</name>
<comment type="caution">
    <text evidence="5">The sequence shown here is derived from an EMBL/GenBank/DDBJ whole genome shotgun (WGS) entry which is preliminary data.</text>
</comment>
<dbReference type="Pfam" id="PF12833">
    <property type="entry name" value="HTH_18"/>
    <property type="match status" value="1"/>
</dbReference>
<dbReference type="InterPro" id="IPR020449">
    <property type="entry name" value="Tscrpt_reg_AraC-type_HTH"/>
</dbReference>
<dbReference type="Proteomes" id="UP001139308">
    <property type="component" value="Unassembled WGS sequence"/>
</dbReference>
<dbReference type="EMBL" id="JAKLJA010000007">
    <property type="protein sequence ID" value="MCG5073982.1"/>
    <property type="molecule type" value="Genomic_DNA"/>
</dbReference>
<dbReference type="AlphaFoldDB" id="A0A9X1RQM5"/>
<keyword evidence="2" id="KW-0238">DNA-binding</keyword>
<organism evidence="5 6">
    <name type="scientific">Paraburkholderia tagetis</name>
    <dbReference type="NCBI Taxonomy" id="2913261"/>
    <lineage>
        <taxon>Bacteria</taxon>
        <taxon>Pseudomonadati</taxon>
        <taxon>Pseudomonadota</taxon>
        <taxon>Betaproteobacteria</taxon>
        <taxon>Burkholderiales</taxon>
        <taxon>Burkholderiaceae</taxon>
        <taxon>Paraburkholderia</taxon>
    </lineage>
</organism>
<dbReference type="InterPro" id="IPR018060">
    <property type="entry name" value="HTH_AraC"/>
</dbReference>
<accession>A0A9X1RQM5</accession>
<protein>
    <submittedName>
        <fullName evidence="5">Helix-turn-helix domain-containing protein</fullName>
    </submittedName>
</protein>
<evidence type="ECO:0000259" key="4">
    <source>
        <dbReference type="PROSITE" id="PS01124"/>
    </source>
</evidence>
<dbReference type="InterPro" id="IPR009057">
    <property type="entry name" value="Homeodomain-like_sf"/>
</dbReference>
<sequence length="115" mass="12009">MSALATGLQRAIAQRAREATACPPVAHTLATGPGWRADDVVCTLGPAVQGGEKIVDIALASGFNDLSNFNAAFRAEFGASPRAWRDAVCARQLAATSWQRATKPARVACADQAVE</sequence>
<dbReference type="GO" id="GO:0003700">
    <property type="term" value="F:DNA-binding transcription factor activity"/>
    <property type="evidence" value="ECO:0007669"/>
    <property type="project" value="InterPro"/>
</dbReference>
<reference evidence="5" key="1">
    <citation type="submission" date="2022-01" db="EMBL/GenBank/DDBJ databases">
        <title>Genome sequence and assembly of Parabukholderia sp. RG36.</title>
        <authorList>
            <person name="Chhetri G."/>
        </authorList>
    </citation>
    <scope>NUCLEOTIDE SEQUENCE</scope>
    <source>
        <strain evidence="5">RG36</strain>
    </source>
</reference>
<dbReference type="SUPFAM" id="SSF46689">
    <property type="entry name" value="Homeodomain-like"/>
    <property type="match status" value="1"/>
</dbReference>
<dbReference type="Gene3D" id="1.10.10.60">
    <property type="entry name" value="Homeodomain-like"/>
    <property type="match status" value="1"/>
</dbReference>
<dbReference type="PRINTS" id="PR00032">
    <property type="entry name" value="HTHARAC"/>
</dbReference>
<evidence type="ECO:0000313" key="5">
    <source>
        <dbReference type="EMBL" id="MCG5073982.1"/>
    </source>
</evidence>
<gene>
    <name evidence="5" type="ORF">L5014_11525</name>
</gene>
<keyword evidence="1" id="KW-0805">Transcription regulation</keyword>
<evidence type="ECO:0000256" key="3">
    <source>
        <dbReference type="ARBA" id="ARBA00023163"/>
    </source>
</evidence>
<keyword evidence="6" id="KW-1185">Reference proteome</keyword>
<evidence type="ECO:0000313" key="6">
    <source>
        <dbReference type="Proteomes" id="UP001139308"/>
    </source>
</evidence>
<feature type="domain" description="HTH araC/xylS-type" evidence="4">
    <location>
        <begin position="54"/>
        <end position="87"/>
    </location>
</feature>
<dbReference type="RefSeq" id="WP_238463752.1">
    <property type="nucleotide sequence ID" value="NZ_JAKLJA010000007.1"/>
</dbReference>
<dbReference type="GO" id="GO:0043565">
    <property type="term" value="F:sequence-specific DNA binding"/>
    <property type="evidence" value="ECO:0007669"/>
    <property type="project" value="InterPro"/>
</dbReference>